<dbReference type="EMBL" id="JAIVFG010000099">
    <property type="protein sequence ID" value="MDB0574024.1"/>
    <property type="molecule type" value="Genomic_DNA"/>
</dbReference>
<sequence>MNKFLDGEIVLCTHDDGESELKAGQPSFFIETGNDATVFEEPTLFLDQEFASAGATPSRHTWAAAGQALKTWFQYLQAIEKDWSAATAQDRIDYRDAYLNAISPRTGQAYEASTVAARMSVIRAFYVYARASDWYHGDVGLTRSAEVLHS</sequence>
<dbReference type="SUPFAM" id="SSF47823">
    <property type="entry name" value="lambda integrase-like, N-terminal domain"/>
    <property type="match status" value="1"/>
</dbReference>
<dbReference type="GO" id="GO:0003677">
    <property type="term" value="F:DNA binding"/>
    <property type="evidence" value="ECO:0007669"/>
    <property type="project" value="UniProtKB-KW"/>
</dbReference>
<accession>A0AAW5ZVY5</accession>
<dbReference type="Proteomes" id="UP001144050">
    <property type="component" value="Unassembled WGS sequence"/>
</dbReference>
<gene>
    <name evidence="3" type="ORF">LBW59_25180</name>
</gene>
<evidence type="ECO:0000259" key="2">
    <source>
        <dbReference type="Pfam" id="PF02899"/>
    </source>
</evidence>
<dbReference type="AlphaFoldDB" id="A0AAW5ZVY5"/>
<dbReference type="Gene3D" id="1.10.150.130">
    <property type="match status" value="1"/>
</dbReference>
<evidence type="ECO:0000256" key="1">
    <source>
        <dbReference type="ARBA" id="ARBA00023125"/>
    </source>
</evidence>
<dbReference type="RefSeq" id="WP_164490423.1">
    <property type="nucleotide sequence ID" value="NZ_CDLW01000001.1"/>
</dbReference>
<organism evidence="3 4">
    <name type="scientific">Ralstonia solanacearum</name>
    <name type="common">Pseudomonas solanacearum</name>
    <dbReference type="NCBI Taxonomy" id="305"/>
    <lineage>
        <taxon>Bacteria</taxon>
        <taxon>Pseudomonadati</taxon>
        <taxon>Pseudomonadota</taxon>
        <taxon>Betaproteobacteria</taxon>
        <taxon>Burkholderiales</taxon>
        <taxon>Burkholderiaceae</taxon>
        <taxon>Ralstonia</taxon>
        <taxon>Ralstonia solanacearum species complex</taxon>
    </lineage>
</organism>
<protein>
    <submittedName>
        <fullName evidence="3">Site-specific integrase</fullName>
    </submittedName>
</protein>
<dbReference type="Pfam" id="PF02899">
    <property type="entry name" value="Phage_int_SAM_1"/>
    <property type="match status" value="1"/>
</dbReference>
<dbReference type="InterPro" id="IPR010998">
    <property type="entry name" value="Integrase_recombinase_N"/>
</dbReference>
<dbReference type="InterPro" id="IPR004107">
    <property type="entry name" value="Integrase_SAM-like_N"/>
</dbReference>
<reference evidence="3" key="1">
    <citation type="submission" date="2021-09" db="EMBL/GenBank/DDBJ databases">
        <title>Genomic analysis of Ralstonia spp.</title>
        <authorList>
            <person name="Aburjaile F."/>
            <person name="Ariute J.C."/>
            <person name="Pais A.K.L."/>
            <person name="Albuquerque G.M.R."/>
            <person name="Silva A.M.F."/>
            <person name="Brenig B."/>
            <person name="Azevedo V."/>
            <person name="Matiuzzi M."/>
            <person name="Ramos R."/>
            <person name="Goes-Neto A."/>
            <person name="Soares S."/>
            <person name="Iseppon A.M.B."/>
            <person name="Souza E."/>
            <person name="Gama M."/>
        </authorList>
    </citation>
    <scope>NUCLEOTIDE SEQUENCE</scope>
    <source>
        <strain evidence="3">CCRMRs91</strain>
    </source>
</reference>
<keyword evidence="1" id="KW-0238">DNA-binding</keyword>
<dbReference type="GO" id="GO:0015074">
    <property type="term" value="P:DNA integration"/>
    <property type="evidence" value="ECO:0007669"/>
    <property type="project" value="InterPro"/>
</dbReference>
<evidence type="ECO:0000313" key="3">
    <source>
        <dbReference type="EMBL" id="MDB0574024.1"/>
    </source>
</evidence>
<name>A0AAW5ZVY5_RALSL</name>
<proteinExistence type="predicted"/>
<comment type="caution">
    <text evidence="3">The sequence shown here is derived from an EMBL/GenBank/DDBJ whole genome shotgun (WGS) entry which is preliminary data.</text>
</comment>
<feature type="domain" description="Integrase SAM-like N-terminal" evidence="2">
    <location>
        <begin position="58"/>
        <end position="131"/>
    </location>
</feature>
<evidence type="ECO:0000313" key="4">
    <source>
        <dbReference type="Proteomes" id="UP001144050"/>
    </source>
</evidence>